<sequence length="213" mass="22956">MLKNVLNNILSSPTLAQSVEDWVEGEGIYDDASGWRRDPDFASDELPTYLSEIAGIEAEEGGFELSEPLSEHARLLLAGCSVVLYHYTSSAQLADIARSGLVAGISDTNRNGEECQGVYLTTETVGPTVELYGRRAARVHGGEPVALAVAVPVDALGTWYREDPDDSDIASGSYQYVVPSVDAKHLVNLDELLAEFCPGSGRLRVEPESGLQR</sequence>
<dbReference type="Proteomes" id="UP000184268">
    <property type="component" value="Unassembled WGS sequence"/>
</dbReference>
<reference evidence="1 2" key="1">
    <citation type="submission" date="2016-11" db="EMBL/GenBank/DDBJ databases">
        <authorList>
            <person name="Jaros S."/>
            <person name="Januszkiewicz K."/>
            <person name="Wedrychowicz H."/>
        </authorList>
    </citation>
    <scope>NUCLEOTIDE SEQUENCE [LARGE SCALE GENOMIC DNA]</scope>
    <source>
        <strain evidence="1 2">DSM 16917</strain>
    </source>
</reference>
<dbReference type="EMBL" id="FQXG01000003">
    <property type="protein sequence ID" value="SHH60484.1"/>
    <property type="molecule type" value="Genomic_DNA"/>
</dbReference>
<dbReference type="AlphaFoldDB" id="A0A1M5UBV1"/>
<proteinExistence type="predicted"/>
<protein>
    <submittedName>
        <fullName evidence="1">Uncharacterized protein</fullName>
    </submittedName>
</protein>
<accession>A0A1M5UBV1</accession>
<dbReference type="RefSeq" id="WP_067655363.1">
    <property type="nucleotide sequence ID" value="NZ_FQXG01000003.1"/>
</dbReference>
<keyword evidence="2" id="KW-1185">Reference proteome</keyword>
<gene>
    <name evidence="1" type="ORF">SAMN02745129_2494</name>
</gene>
<name>A0A1M5UBV1_9GAMM</name>
<evidence type="ECO:0000313" key="2">
    <source>
        <dbReference type="Proteomes" id="UP000184268"/>
    </source>
</evidence>
<evidence type="ECO:0000313" key="1">
    <source>
        <dbReference type="EMBL" id="SHH60484.1"/>
    </source>
</evidence>
<organism evidence="1 2">
    <name type="scientific">Ferrimonas marina</name>
    <dbReference type="NCBI Taxonomy" id="299255"/>
    <lineage>
        <taxon>Bacteria</taxon>
        <taxon>Pseudomonadati</taxon>
        <taxon>Pseudomonadota</taxon>
        <taxon>Gammaproteobacteria</taxon>
        <taxon>Alteromonadales</taxon>
        <taxon>Ferrimonadaceae</taxon>
        <taxon>Ferrimonas</taxon>
    </lineage>
</organism>